<protein>
    <submittedName>
        <fullName evidence="2 3">Uncharacterized protein</fullName>
    </submittedName>
</protein>
<reference evidence="2 3" key="1">
    <citation type="journal article" date="2010" name="Nature">
        <title>Genome sequence of the palaeopolyploid soybean.</title>
        <authorList>
            <person name="Schmutz J."/>
            <person name="Cannon S.B."/>
            <person name="Schlueter J."/>
            <person name="Ma J."/>
            <person name="Mitros T."/>
            <person name="Nelson W."/>
            <person name="Hyten D.L."/>
            <person name="Song Q."/>
            <person name="Thelen J.J."/>
            <person name="Cheng J."/>
            <person name="Xu D."/>
            <person name="Hellsten U."/>
            <person name="May G.D."/>
            <person name="Yu Y."/>
            <person name="Sakurai T."/>
            <person name="Umezawa T."/>
            <person name="Bhattacharyya M.K."/>
            <person name="Sandhu D."/>
            <person name="Valliyodan B."/>
            <person name="Lindquist E."/>
            <person name="Peto M."/>
            <person name="Grant D."/>
            <person name="Shu S."/>
            <person name="Goodstein D."/>
            <person name="Barry K."/>
            <person name="Futrell-Griggs M."/>
            <person name="Abernathy B."/>
            <person name="Du J."/>
            <person name="Tian Z."/>
            <person name="Zhu L."/>
            <person name="Gill N."/>
            <person name="Joshi T."/>
            <person name="Libault M."/>
            <person name="Sethuraman A."/>
            <person name="Zhang X.-C."/>
            <person name="Shinozaki K."/>
            <person name="Nguyen H.T."/>
            <person name="Wing R.A."/>
            <person name="Cregan P."/>
            <person name="Specht J."/>
            <person name="Grimwood J."/>
            <person name="Rokhsar D."/>
            <person name="Stacey G."/>
            <person name="Shoemaker R.C."/>
            <person name="Jackson S.A."/>
        </authorList>
    </citation>
    <scope>NUCLEOTIDE SEQUENCE</scope>
    <source>
        <strain evidence="3">cv. Williams 82</strain>
        <tissue evidence="2">Callus</tissue>
    </source>
</reference>
<keyword evidence="4" id="KW-1185">Reference proteome</keyword>
<dbReference type="Proteomes" id="UP000008827">
    <property type="component" value="Chromosome 6"/>
</dbReference>
<dbReference type="EMBL" id="CM000839">
    <property type="protein sequence ID" value="KRH54149.1"/>
    <property type="molecule type" value="Genomic_DNA"/>
</dbReference>
<dbReference type="EnsemblPlants" id="KRH54149">
    <property type="protein sequence ID" value="KRH54149"/>
    <property type="gene ID" value="GLYMA_06G167400"/>
</dbReference>
<accession>A0A0R0JPX4</accession>
<sequence length="95" mass="10899">MTRSVLGRRRRNKGEEKNTGPRGIYVTLQAQYLFLGVLEKKICSIELTDILNISRLSHCCQTTEECALPRTLPSFLFQDKVNESGVHFQISPFRL</sequence>
<gene>
    <name evidence="2" type="ORF">GLYMA_06G167400</name>
</gene>
<name>A0A0R0JPX4_SOYBN</name>
<organism evidence="2">
    <name type="scientific">Glycine max</name>
    <name type="common">Soybean</name>
    <name type="synonym">Glycine hispida</name>
    <dbReference type="NCBI Taxonomy" id="3847"/>
    <lineage>
        <taxon>Eukaryota</taxon>
        <taxon>Viridiplantae</taxon>
        <taxon>Streptophyta</taxon>
        <taxon>Embryophyta</taxon>
        <taxon>Tracheophyta</taxon>
        <taxon>Spermatophyta</taxon>
        <taxon>Magnoliopsida</taxon>
        <taxon>eudicotyledons</taxon>
        <taxon>Gunneridae</taxon>
        <taxon>Pentapetalae</taxon>
        <taxon>rosids</taxon>
        <taxon>fabids</taxon>
        <taxon>Fabales</taxon>
        <taxon>Fabaceae</taxon>
        <taxon>Papilionoideae</taxon>
        <taxon>50 kb inversion clade</taxon>
        <taxon>NPAAA clade</taxon>
        <taxon>indigoferoid/millettioid clade</taxon>
        <taxon>Phaseoleae</taxon>
        <taxon>Glycine</taxon>
        <taxon>Glycine subgen. Soja</taxon>
    </lineage>
</organism>
<proteinExistence type="predicted"/>
<evidence type="ECO:0000313" key="3">
    <source>
        <dbReference type="EnsemblPlants" id="KRH54149"/>
    </source>
</evidence>
<evidence type="ECO:0000256" key="1">
    <source>
        <dbReference type="SAM" id="MobiDB-lite"/>
    </source>
</evidence>
<evidence type="ECO:0000313" key="2">
    <source>
        <dbReference type="EMBL" id="KRH54149.1"/>
    </source>
</evidence>
<reference evidence="2" key="3">
    <citation type="submission" date="2018-07" db="EMBL/GenBank/DDBJ databases">
        <title>WGS assembly of Glycine max.</title>
        <authorList>
            <person name="Schmutz J."/>
            <person name="Cannon S."/>
            <person name="Schlueter J."/>
            <person name="Ma J."/>
            <person name="Mitros T."/>
            <person name="Nelson W."/>
            <person name="Hyten D."/>
            <person name="Song Q."/>
            <person name="Thelen J."/>
            <person name="Cheng J."/>
            <person name="Xu D."/>
            <person name="Hellsten U."/>
            <person name="May G."/>
            <person name="Yu Y."/>
            <person name="Sakurai T."/>
            <person name="Umezawa T."/>
            <person name="Bhattacharyya M."/>
            <person name="Sandhu D."/>
            <person name="Valliyodan B."/>
            <person name="Lindquist E."/>
            <person name="Peto M."/>
            <person name="Grant D."/>
            <person name="Shu S."/>
            <person name="Goodstein D."/>
            <person name="Barry K."/>
            <person name="Futrell-Griggs M."/>
            <person name="Abernathy B."/>
            <person name="Du J."/>
            <person name="Tian Z."/>
            <person name="Zhu L."/>
            <person name="Gill N."/>
            <person name="Joshi T."/>
            <person name="Libault M."/>
            <person name="Sethuraman A."/>
            <person name="Zhang X."/>
            <person name="Shinozaki K."/>
            <person name="Nguyen H."/>
            <person name="Wing R."/>
            <person name="Cregan P."/>
            <person name="Specht J."/>
            <person name="Grimwood J."/>
            <person name="Rokhsar D."/>
            <person name="Stacey G."/>
            <person name="Shoemaker R."/>
            <person name="Jackson S."/>
        </authorList>
    </citation>
    <scope>NUCLEOTIDE SEQUENCE</scope>
    <source>
        <tissue evidence="2">Callus</tissue>
    </source>
</reference>
<feature type="region of interest" description="Disordered" evidence="1">
    <location>
        <begin position="1"/>
        <end position="20"/>
    </location>
</feature>
<reference evidence="3" key="2">
    <citation type="submission" date="2018-02" db="UniProtKB">
        <authorList>
            <consortium name="EnsemblPlants"/>
        </authorList>
    </citation>
    <scope>IDENTIFICATION</scope>
    <source>
        <strain evidence="3">Williams 82</strain>
    </source>
</reference>
<dbReference type="InParanoid" id="A0A0R0JPX4"/>
<evidence type="ECO:0000313" key="4">
    <source>
        <dbReference type="Proteomes" id="UP000008827"/>
    </source>
</evidence>
<dbReference type="Gramene" id="KRH54149">
    <property type="protein sequence ID" value="KRH54149"/>
    <property type="gene ID" value="GLYMA_06G167400"/>
</dbReference>
<dbReference type="AlphaFoldDB" id="A0A0R0JPX4"/>
<feature type="compositionally biased region" description="Basic residues" evidence="1">
    <location>
        <begin position="1"/>
        <end position="12"/>
    </location>
</feature>